<dbReference type="EMBL" id="CM042889">
    <property type="protein sequence ID" value="KAI4319756.1"/>
    <property type="molecule type" value="Genomic_DNA"/>
</dbReference>
<protein>
    <submittedName>
        <fullName evidence="1">Uncharacterized protein</fullName>
    </submittedName>
</protein>
<evidence type="ECO:0000313" key="2">
    <source>
        <dbReference type="Proteomes" id="UP001057402"/>
    </source>
</evidence>
<dbReference type="Proteomes" id="UP001057402">
    <property type="component" value="Chromosome 10"/>
</dbReference>
<keyword evidence="2" id="KW-1185">Reference proteome</keyword>
<reference evidence="2" key="1">
    <citation type="journal article" date="2023" name="Front. Plant Sci.">
        <title>Chromosomal-level genome assembly of Melastoma candidum provides insights into trichome evolution.</title>
        <authorList>
            <person name="Zhong Y."/>
            <person name="Wu W."/>
            <person name="Sun C."/>
            <person name="Zou P."/>
            <person name="Liu Y."/>
            <person name="Dai S."/>
            <person name="Zhou R."/>
        </authorList>
    </citation>
    <scope>NUCLEOTIDE SEQUENCE [LARGE SCALE GENOMIC DNA]</scope>
</reference>
<proteinExistence type="predicted"/>
<comment type="caution">
    <text evidence="1">The sequence shown here is derived from an EMBL/GenBank/DDBJ whole genome shotgun (WGS) entry which is preliminary data.</text>
</comment>
<organism evidence="1 2">
    <name type="scientific">Melastoma candidum</name>
    <dbReference type="NCBI Taxonomy" id="119954"/>
    <lineage>
        <taxon>Eukaryota</taxon>
        <taxon>Viridiplantae</taxon>
        <taxon>Streptophyta</taxon>
        <taxon>Embryophyta</taxon>
        <taxon>Tracheophyta</taxon>
        <taxon>Spermatophyta</taxon>
        <taxon>Magnoliopsida</taxon>
        <taxon>eudicotyledons</taxon>
        <taxon>Gunneridae</taxon>
        <taxon>Pentapetalae</taxon>
        <taxon>rosids</taxon>
        <taxon>malvids</taxon>
        <taxon>Myrtales</taxon>
        <taxon>Melastomataceae</taxon>
        <taxon>Melastomatoideae</taxon>
        <taxon>Melastomateae</taxon>
        <taxon>Melastoma</taxon>
    </lineage>
</organism>
<sequence length="159" mass="17231">MSAVRKDRNSKQPRTWSDSAELECHSSGSSHSFVPPFYALTPSGLSPRLLLSFAFSCRSSPSQLSSSTGSVSKEYERWSGLQSWRESPINEDRFWGANGPQPLPRSRLPLPPGPGEAAIALASSLAEMGALVLSTSDPTLKSQLSHIAFSQWRSEGLPV</sequence>
<gene>
    <name evidence="1" type="ORF">MLD38_033318</name>
</gene>
<accession>A0ACB9MA32</accession>
<evidence type="ECO:0000313" key="1">
    <source>
        <dbReference type="EMBL" id="KAI4319756.1"/>
    </source>
</evidence>
<name>A0ACB9MA32_9MYRT</name>